<reference evidence="6 7" key="1">
    <citation type="submission" date="2024-10" db="EMBL/GenBank/DDBJ databases">
        <title>The Natural Products Discovery Center: Release of the First 8490 Sequenced Strains for Exploring Actinobacteria Biosynthetic Diversity.</title>
        <authorList>
            <person name="Kalkreuter E."/>
            <person name="Kautsar S.A."/>
            <person name="Yang D."/>
            <person name="Bader C.D."/>
            <person name="Teijaro C.N."/>
            <person name="Fluegel L."/>
            <person name="Davis C.M."/>
            <person name="Simpson J.R."/>
            <person name="Lauterbach L."/>
            <person name="Steele A.D."/>
            <person name="Gui C."/>
            <person name="Meng S."/>
            <person name="Li G."/>
            <person name="Viehrig K."/>
            <person name="Ye F."/>
            <person name="Su P."/>
            <person name="Kiefer A.F."/>
            <person name="Nichols A."/>
            <person name="Cepeda A.J."/>
            <person name="Yan W."/>
            <person name="Fan B."/>
            <person name="Jiang Y."/>
            <person name="Adhikari A."/>
            <person name="Zheng C.-J."/>
            <person name="Schuster L."/>
            <person name="Cowan T.M."/>
            <person name="Smanski M.J."/>
            <person name="Chevrette M.G."/>
            <person name="De Carvalho L.P.S."/>
            <person name="Shen B."/>
        </authorList>
    </citation>
    <scope>NUCLEOTIDE SEQUENCE [LARGE SCALE GENOMIC DNA]</scope>
    <source>
        <strain evidence="6 7">NPDC004550</strain>
    </source>
</reference>
<gene>
    <name evidence="6" type="ORF">ACFYTH_15725</name>
</gene>
<dbReference type="PANTHER" id="PTHR42804">
    <property type="entry name" value="ALDEHYDE DEHYDROGENASE"/>
    <property type="match status" value="1"/>
</dbReference>
<dbReference type="InterPro" id="IPR015590">
    <property type="entry name" value="Aldehyde_DH_dom"/>
</dbReference>
<dbReference type="SUPFAM" id="SSF53720">
    <property type="entry name" value="ALDH-like"/>
    <property type="match status" value="1"/>
</dbReference>
<dbReference type="PANTHER" id="PTHR42804:SF1">
    <property type="entry name" value="ALDEHYDE DEHYDROGENASE-RELATED"/>
    <property type="match status" value="1"/>
</dbReference>
<evidence type="ECO:0000256" key="3">
    <source>
        <dbReference type="PROSITE-ProRule" id="PRU10007"/>
    </source>
</evidence>
<dbReference type="PROSITE" id="PS00687">
    <property type="entry name" value="ALDEHYDE_DEHYDR_GLU"/>
    <property type="match status" value="1"/>
</dbReference>
<evidence type="ECO:0000256" key="1">
    <source>
        <dbReference type="ARBA" id="ARBA00009986"/>
    </source>
</evidence>
<keyword evidence="7" id="KW-1185">Reference proteome</keyword>
<comment type="caution">
    <text evidence="6">The sequence shown here is derived from an EMBL/GenBank/DDBJ whole genome shotgun (WGS) entry which is preliminary data.</text>
</comment>
<evidence type="ECO:0000313" key="7">
    <source>
        <dbReference type="Proteomes" id="UP001601521"/>
    </source>
</evidence>
<comment type="similarity">
    <text evidence="1 4">Belongs to the aldehyde dehydrogenase family.</text>
</comment>
<proteinExistence type="inferred from homology"/>
<keyword evidence="2 4" id="KW-0560">Oxidoreductase</keyword>
<name>A0ABW6NI15_9NOCA</name>
<organism evidence="6 7">
    <name type="scientific">Nocardia africana</name>
    <dbReference type="NCBI Taxonomy" id="134964"/>
    <lineage>
        <taxon>Bacteria</taxon>
        <taxon>Bacillati</taxon>
        <taxon>Actinomycetota</taxon>
        <taxon>Actinomycetes</taxon>
        <taxon>Mycobacteriales</taxon>
        <taxon>Nocardiaceae</taxon>
        <taxon>Nocardia</taxon>
    </lineage>
</organism>
<dbReference type="InterPro" id="IPR016161">
    <property type="entry name" value="Ald_DH/histidinol_DH"/>
</dbReference>
<evidence type="ECO:0000313" key="6">
    <source>
        <dbReference type="EMBL" id="MFF0454811.1"/>
    </source>
</evidence>
<dbReference type="InterPro" id="IPR016162">
    <property type="entry name" value="Ald_DH_N"/>
</dbReference>
<protein>
    <submittedName>
        <fullName evidence="6">Aldehyde dehydrogenase family protein</fullName>
    </submittedName>
</protein>
<dbReference type="Gene3D" id="3.40.605.10">
    <property type="entry name" value="Aldehyde Dehydrogenase, Chain A, domain 1"/>
    <property type="match status" value="1"/>
</dbReference>
<sequence>MDISGVDIPHADQVLIGGALRPATGDSHTVVAPATAEPVAEVRHSSVADAIAAVDAADSAREVWGRTPLAERIATTARWFELVDARAAELDVVWAVEAGMPLRHGRALHRFGTTAAWRSALDGAEAVLCERRARSDLGEVLLCREPVGVVVAILPYNGPLVTIASKVVPALLAGCPVVIKAAPESQLTMALVADCALRAGFPAGVVDIVCGTAEVGKALTRDPRVDLVSLTGGHTAAQDVLAATHGRYARTQLELGGKSPAVILDDAPLDRALRALIPGATNGAGQVCALLSRILVSERRHDEVVERLRAGWDRLAIGDPLDPKTHIGPLINEAALRRTEDFVAKAAAEGAQLVTGGTRPAHLDAGWFHEPTLFTGVAEDSDLVQREVFGPVTAVQVYRDLDDAIRLANATAFGLSGAVFTADTALGIEVAHRIRSGAVAVNSFGPAMNAPFGGVGASGWGRESGPEGILGFTELKQILVGA</sequence>
<dbReference type="Gene3D" id="3.40.309.10">
    <property type="entry name" value="Aldehyde Dehydrogenase, Chain A, domain 2"/>
    <property type="match status" value="1"/>
</dbReference>
<evidence type="ECO:0000259" key="5">
    <source>
        <dbReference type="Pfam" id="PF00171"/>
    </source>
</evidence>
<dbReference type="InterPro" id="IPR016163">
    <property type="entry name" value="Ald_DH_C"/>
</dbReference>
<accession>A0ABW6NI15</accession>
<dbReference type="EMBL" id="JBIALX010000005">
    <property type="protein sequence ID" value="MFF0454811.1"/>
    <property type="molecule type" value="Genomic_DNA"/>
</dbReference>
<dbReference type="RefSeq" id="WP_387251658.1">
    <property type="nucleotide sequence ID" value="NZ_JBIALX010000005.1"/>
</dbReference>
<dbReference type="Pfam" id="PF00171">
    <property type="entry name" value="Aldedh"/>
    <property type="match status" value="1"/>
</dbReference>
<evidence type="ECO:0000256" key="2">
    <source>
        <dbReference type="ARBA" id="ARBA00023002"/>
    </source>
</evidence>
<dbReference type="Proteomes" id="UP001601521">
    <property type="component" value="Unassembled WGS sequence"/>
</dbReference>
<feature type="active site" evidence="3">
    <location>
        <position position="254"/>
    </location>
</feature>
<dbReference type="InterPro" id="IPR029510">
    <property type="entry name" value="Ald_DH_CS_GLU"/>
</dbReference>
<feature type="domain" description="Aldehyde dehydrogenase" evidence="5">
    <location>
        <begin position="26"/>
        <end position="478"/>
    </location>
</feature>
<evidence type="ECO:0000256" key="4">
    <source>
        <dbReference type="RuleBase" id="RU003345"/>
    </source>
</evidence>